<dbReference type="EMBL" id="UZAF01018202">
    <property type="protein sequence ID" value="VDO49068.1"/>
    <property type="molecule type" value="Genomic_DNA"/>
</dbReference>
<reference evidence="2 3" key="2">
    <citation type="submission" date="2018-11" db="EMBL/GenBank/DDBJ databases">
        <authorList>
            <consortium name="Pathogen Informatics"/>
        </authorList>
    </citation>
    <scope>NUCLEOTIDE SEQUENCE [LARGE SCALE GENOMIC DNA]</scope>
    <source>
        <strain evidence="2 3">MHpl1</strain>
    </source>
</reference>
<dbReference type="WBParaSite" id="HPLM_0001342501-mRNA-1">
    <property type="protein sequence ID" value="HPLM_0001342501-mRNA-1"/>
    <property type="gene ID" value="HPLM_0001342501"/>
</dbReference>
<feature type="transmembrane region" description="Helical" evidence="1">
    <location>
        <begin position="133"/>
        <end position="154"/>
    </location>
</feature>
<gene>
    <name evidence="2" type="ORF">HPLM_LOCUS13417</name>
</gene>
<dbReference type="PROSITE" id="PS51257">
    <property type="entry name" value="PROKAR_LIPOPROTEIN"/>
    <property type="match status" value="1"/>
</dbReference>
<organism evidence="4">
    <name type="scientific">Haemonchus placei</name>
    <name type="common">Barber's pole worm</name>
    <dbReference type="NCBI Taxonomy" id="6290"/>
    <lineage>
        <taxon>Eukaryota</taxon>
        <taxon>Metazoa</taxon>
        <taxon>Ecdysozoa</taxon>
        <taxon>Nematoda</taxon>
        <taxon>Chromadorea</taxon>
        <taxon>Rhabditida</taxon>
        <taxon>Rhabditina</taxon>
        <taxon>Rhabditomorpha</taxon>
        <taxon>Strongyloidea</taxon>
        <taxon>Trichostrongylidae</taxon>
        <taxon>Haemonchus</taxon>
    </lineage>
</organism>
<dbReference type="OMA" id="ECGTVIT"/>
<sequence>MNRRFAVDEREKKMKAHIIVLLCTVAGCACDVMRTVYCKNLCTDYLAVPEDSMPLCSAQHLKMLECGTVITCDWAEAEKDKMRPVANSTDILCCYRTTIKEKGDCAEPVISHAIADQQTVNVQPITDPCPYHFAPWLLCIALLLVIAVQAGYIVKLSINAAAHQKITQIDDTIYPQSVISRPLVDTNLLSRSAVHE</sequence>
<reference evidence="4" key="1">
    <citation type="submission" date="2017-02" db="UniProtKB">
        <authorList>
            <consortium name="WormBaseParasite"/>
        </authorList>
    </citation>
    <scope>IDENTIFICATION</scope>
</reference>
<accession>A0A0N4WPV4</accession>
<name>A0A0N4WPV4_HAEPC</name>
<evidence type="ECO:0000256" key="1">
    <source>
        <dbReference type="SAM" id="Phobius"/>
    </source>
</evidence>
<evidence type="ECO:0000313" key="3">
    <source>
        <dbReference type="Proteomes" id="UP000268014"/>
    </source>
</evidence>
<evidence type="ECO:0000313" key="2">
    <source>
        <dbReference type="EMBL" id="VDO49068.1"/>
    </source>
</evidence>
<dbReference type="Proteomes" id="UP000268014">
    <property type="component" value="Unassembled WGS sequence"/>
</dbReference>
<dbReference type="AlphaFoldDB" id="A0A0N4WPV4"/>
<proteinExistence type="predicted"/>
<keyword evidence="1" id="KW-1133">Transmembrane helix</keyword>
<keyword evidence="1" id="KW-0812">Transmembrane</keyword>
<keyword evidence="3" id="KW-1185">Reference proteome</keyword>
<dbReference type="OrthoDB" id="5865607at2759"/>
<keyword evidence="1" id="KW-0472">Membrane</keyword>
<protein>
    <submittedName>
        <fullName evidence="4">Activin_recp domain-containing protein</fullName>
    </submittedName>
</protein>
<evidence type="ECO:0000313" key="4">
    <source>
        <dbReference type="WBParaSite" id="HPLM_0001342501-mRNA-1"/>
    </source>
</evidence>